<keyword evidence="3" id="KW-1185">Reference proteome</keyword>
<dbReference type="Proteomes" id="UP000053750">
    <property type="component" value="Unassembled WGS sequence"/>
</dbReference>
<keyword evidence="1" id="KW-0812">Transmembrane</keyword>
<evidence type="ECO:0000256" key="1">
    <source>
        <dbReference type="SAM" id="Phobius"/>
    </source>
</evidence>
<evidence type="ECO:0000313" key="3">
    <source>
        <dbReference type="Proteomes" id="UP000053750"/>
    </source>
</evidence>
<protein>
    <submittedName>
        <fullName evidence="2">Uncharacterized protein</fullName>
    </submittedName>
</protein>
<gene>
    <name evidence="2" type="ORF">BG53_00980</name>
</gene>
<dbReference type="EMBL" id="JFHU01000113">
    <property type="protein sequence ID" value="EXX88868.1"/>
    <property type="molecule type" value="Genomic_DNA"/>
</dbReference>
<accession>A0A9W5S0P2</accession>
<proteinExistence type="predicted"/>
<reference evidence="2 3" key="1">
    <citation type="submission" date="2014-02" db="EMBL/GenBank/DDBJ databases">
        <title>Genome sequence of Paenibacillus darwinianus reveals adaptive mechanisms for survival in Antarctic soils.</title>
        <authorList>
            <person name="Dsouza M."/>
            <person name="Taylor M.W."/>
            <person name="Turner S.J."/>
            <person name="Aislabie J."/>
        </authorList>
    </citation>
    <scope>NUCLEOTIDE SEQUENCE [LARGE SCALE GENOMIC DNA]</scope>
    <source>
        <strain evidence="2 3">CE1</strain>
    </source>
</reference>
<comment type="caution">
    <text evidence="2">The sequence shown here is derived from an EMBL/GenBank/DDBJ whole genome shotgun (WGS) entry which is preliminary data.</text>
</comment>
<dbReference type="OrthoDB" id="2679261at2"/>
<keyword evidence="1" id="KW-0472">Membrane</keyword>
<keyword evidence="1" id="KW-1133">Transmembrane helix</keyword>
<sequence>MTIKTASTSGQQHEREGKRLFSFMNILAWIALGIGVVMSVANMGFFSDDNLPLMLGIGFMVGSVFIYTIGTAINMVEQRKQESETTETVE</sequence>
<name>A0A9W5S0P2_9BACL</name>
<dbReference type="AlphaFoldDB" id="A0A9W5S0P2"/>
<feature type="transmembrane region" description="Helical" evidence="1">
    <location>
        <begin position="20"/>
        <end position="41"/>
    </location>
</feature>
<evidence type="ECO:0000313" key="2">
    <source>
        <dbReference type="EMBL" id="EXX88868.1"/>
    </source>
</evidence>
<feature type="transmembrane region" description="Helical" evidence="1">
    <location>
        <begin position="53"/>
        <end position="73"/>
    </location>
</feature>
<organism evidence="2 3">
    <name type="scientific">Paenibacillus darwinianus</name>
    <dbReference type="NCBI Taxonomy" id="1380763"/>
    <lineage>
        <taxon>Bacteria</taxon>
        <taxon>Bacillati</taxon>
        <taxon>Bacillota</taxon>
        <taxon>Bacilli</taxon>
        <taxon>Bacillales</taxon>
        <taxon>Paenibacillaceae</taxon>
        <taxon>Paenibacillus</taxon>
    </lineage>
</organism>